<dbReference type="GO" id="GO:0016567">
    <property type="term" value="P:protein ubiquitination"/>
    <property type="evidence" value="ECO:0007669"/>
    <property type="project" value="TreeGrafter"/>
</dbReference>
<evidence type="ECO:0000256" key="6">
    <source>
        <dbReference type="ARBA" id="ARBA00022786"/>
    </source>
</evidence>
<evidence type="ECO:0000256" key="3">
    <source>
        <dbReference type="ARBA" id="ARBA00022679"/>
    </source>
</evidence>
<dbReference type="Proteomes" id="UP001295684">
    <property type="component" value="Unassembled WGS sequence"/>
</dbReference>
<sequence>MGNRGSRTVNTRRVEQKEIPIIKSYNNIKKETICLKKTYKESDDIYSLGFNFSCTSDALITIYLCCTEFRSKDPSCPPVYFHTPDYVPVRPMSYKFSEGNKQTFPERAFTIDFSKFSEEDVNSYIEGEYYPIIITIEADYPQPIRNDLRFYRENKRQAQITYGYFMKNSSGEYNFLISKQCFLFRDKIFRVEDIYGFEKHDDTGVEVFDDSQKECVICYSNIKDTIVYPCRHICLCAQCTQVVRMQNSKCPICRAQADKFITVNVIKDCISSPGEDEGFIPRINS</sequence>
<dbReference type="GO" id="GO:0005737">
    <property type="term" value="C:cytoplasm"/>
    <property type="evidence" value="ECO:0007669"/>
    <property type="project" value="TreeGrafter"/>
</dbReference>
<evidence type="ECO:0000256" key="4">
    <source>
        <dbReference type="ARBA" id="ARBA00022723"/>
    </source>
</evidence>
<dbReference type="InterPro" id="IPR001841">
    <property type="entry name" value="Znf_RING"/>
</dbReference>
<dbReference type="PANTHER" id="PTHR22996:SF0">
    <property type="entry name" value="RE60872P-RELATED"/>
    <property type="match status" value="1"/>
</dbReference>
<feature type="domain" description="RING-type" evidence="9">
    <location>
        <begin position="215"/>
        <end position="254"/>
    </location>
</feature>
<dbReference type="PROSITE" id="PS50089">
    <property type="entry name" value="ZF_RING_2"/>
    <property type="match status" value="1"/>
</dbReference>
<keyword evidence="4" id="KW-0479">Metal-binding</keyword>
<dbReference type="GO" id="GO:0061630">
    <property type="term" value="F:ubiquitin protein ligase activity"/>
    <property type="evidence" value="ECO:0007669"/>
    <property type="project" value="UniProtKB-EC"/>
</dbReference>
<dbReference type="SUPFAM" id="SSF57850">
    <property type="entry name" value="RING/U-box"/>
    <property type="match status" value="1"/>
</dbReference>
<comment type="catalytic activity">
    <reaction evidence="1">
        <text>S-ubiquitinyl-[E2 ubiquitin-conjugating enzyme]-L-cysteine + [acceptor protein]-L-lysine = [E2 ubiquitin-conjugating enzyme]-L-cysteine + N(6)-ubiquitinyl-[acceptor protein]-L-lysine.</text>
        <dbReference type="EC" id="2.3.2.27"/>
    </reaction>
</comment>
<dbReference type="InterPro" id="IPR013083">
    <property type="entry name" value="Znf_RING/FYVE/PHD"/>
</dbReference>
<dbReference type="PANTHER" id="PTHR22996">
    <property type="entry name" value="MAHOGUNIN"/>
    <property type="match status" value="1"/>
</dbReference>
<dbReference type="Gene3D" id="3.30.40.10">
    <property type="entry name" value="Zinc/RING finger domain, C3HC4 (zinc finger)"/>
    <property type="match status" value="1"/>
</dbReference>
<evidence type="ECO:0000259" key="9">
    <source>
        <dbReference type="PROSITE" id="PS50089"/>
    </source>
</evidence>
<dbReference type="InterPro" id="IPR045194">
    <property type="entry name" value="MGRN1/RNF157-like"/>
</dbReference>
<evidence type="ECO:0000313" key="10">
    <source>
        <dbReference type="EMBL" id="CAI2375768.1"/>
    </source>
</evidence>
<gene>
    <name evidence="10" type="ORF">ECRASSUSDP1_LOCUS17132</name>
</gene>
<proteinExistence type="predicted"/>
<evidence type="ECO:0000256" key="1">
    <source>
        <dbReference type="ARBA" id="ARBA00000900"/>
    </source>
</evidence>
<evidence type="ECO:0000256" key="7">
    <source>
        <dbReference type="ARBA" id="ARBA00022833"/>
    </source>
</evidence>
<keyword evidence="5 8" id="KW-0863">Zinc-finger</keyword>
<evidence type="ECO:0000313" key="11">
    <source>
        <dbReference type="Proteomes" id="UP001295684"/>
    </source>
</evidence>
<dbReference type="EC" id="2.3.2.27" evidence="2"/>
<protein>
    <recommendedName>
        <fullName evidence="2">RING-type E3 ubiquitin transferase</fullName>
        <ecNumber evidence="2">2.3.2.27</ecNumber>
    </recommendedName>
</protein>
<evidence type="ECO:0000256" key="2">
    <source>
        <dbReference type="ARBA" id="ARBA00012483"/>
    </source>
</evidence>
<evidence type="ECO:0000256" key="8">
    <source>
        <dbReference type="PROSITE-ProRule" id="PRU00175"/>
    </source>
</evidence>
<organism evidence="10 11">
    <name type="scientific">Euplotes crassus</name>
    <dbReference type="NCBI Taxonomy" id="5936"/>
    <lineage>
        <taxon>Eukaryota</taxon>
        <taxon>Sar</taxon>
        <taxon>Alveolata</taxon>
        <taxon>Ciliophora</taxon>
        <taxon>Intramacronucleata</taxon>
        <taxon>Spirotrichea</taxon>
        <taxon>Hypotrichia</taxon>
        <taxon>Euplotida</taxon>
        <taxon>Euplotidae</taxon>
        <taxon>Moneuplotes</taxon>
    </lineage>
</organism>
<accession>A0AAD1XN81</accession>
<dbReference type="GO" id="GO:0008270">
    <property type="term" value="F:zinc ion binding"/>
    <property type="evidence" value="ECO:0007669"/>
    <property type="project" value="UniProtKB-KW"/>
</dbReference>
<evidence type="ECO:0000256" key="5">
    <source>
        <dbReference type="ARBA" id="ARBA00022771"/>
    </source>
</evidence>
<dbReference type="Pfam" id="PF13920">
    <property type="entry name" value="zf-C3HC4_3"/>
    <property type="match status" value="1"/>
</dbReference>
<keyword evidence="7" id="KW-0862">Zinc</keyword>
<keyword evidence="11" id="KW-1185">Reference proteome</keyword>
<dbReference type="InterPro" id="IPR058981">
    <property type="entry name" value="MGRN1/RNF157-like_N"/>
</dbReference>
<keyword evidence="6" id="KW-0833">Ubl conjugation pathway</keyword>
<reference evidence="10" key="1">
    <citation type="submission" date="2023-07" db="EMBL/GenBank/DDBJ databases">
        <authorList>
            <consortium name="AG Swart"/>
            <person name="Singh M."/>
            <person name="Singh A."/>
            <person name="Seah K."/>
            <person name="Emmerich C."/>
        </authorList>
    </citation>
    <scope>NUCLEOTIDE SEQUENCE</scope>
    <source>
        <strain evidence="10">DP1</strain>
    </source>
</reference>
<name>A0AAD1XN81_EUPCR</name>
<dbReference type="Pfam" id="PF26192">
    <property type="entry name" value="RNF157-like_N"/>
    <property type="match status" value="1"/>
</dbReference>
<dbReference type="AlphaFoldDB" id="A0AAD1XN81"/>
<dbReference type="EMBL" id="CAMPGE010017273">
    <property type="protein sequence ID" value="CAI2375768.1"/>
    <property type="molecule type" value="Genomic_DNA"/>
</dbReference>
<comment type="caution">
    <text evidence="10">The sequence shown here is derived from an EMBL/GenBank/DDBJ whole genome shotgun (WGS) entry which is preliminary data.</text>
</comment>
<keyword evidence="3" id="KW-0808">Transferase</keyword>